<feature type="binding site" evidence="10">
    <location>
        <position position="839"/>
    </location>
    <ligand>
        <name>ATP</name>
        <dbReference type="ChEBI" id="CHEBI:30616"/>
    </ligand>
</feature>
<dbReference type="Gene3D" id="3.30.200.20">
    <property type="entry name" value="Phosphorylase Kinase, domain 1"/>
    <property type="match status" value="1"/>
</dbReference>
<feature type="domain" description="PH" evidence="12">
    <location>
        <begin position="703"/>
        <end position="802"/>
    </location>
</feature>
<dbReference type="Pfam" id="PF00069">
    <property type="entry name" value="Pkinase"/>
    <property type="match status" value="1"/>
</dbReference>
<evidence type="ECO:0000256" key="2">
    <source>
        <dbReference type="ARBA" id="ARBA00011245"/>
    </source>
</evidence>
<dbReference type="Pfam" id="PF00169">
    <property type="entry name" value="PH"/>
    <property type="match status" value="1"/>
</dbReference>
<feature type="region of interest" description="Disordered" evidence="11">
    <location>
        <begin position="154"/>
        <end position="177"/>
    </location>
</feature>
<dbReference type="EMBL" id="BLIY01000016">
    <property type="protein sequence ID" value="GFE54399.1"/>
    <property type="molecule type" value="Genomic_DNA"/>
</dbReference>
<dbReference type="FunFam" id="1.10.510.10:FF:000571">
    <property type="entry name" value="Maternal embryonic leucine zipper kinase"/>
    <property type="match status" value="1"/>
</dbReference>
<evidence type="ECO:0000256" key="7">
    <source>
        <dbReference type="ARBA" id="ARBA00022837"/>
    </source>
</evidence>
<dbReference type="InterPro" id="IPR008271">
    <property type="entry name" value="Ser/Thr_kinase_AS"/>
</dbReference>
<dbReference type="Gene3D" id="2.30.29.30">
    <property type="entry name" value="Pleckstrin-homology domain (PH domain)/Phosphotyrosine-binding domain (PTB)"/>
    <property type="match status" value="1"/>
</dbReference>
<evidence type="ECO:0000256" key="11">
    <source>
        <dbReference type="SAM" id="MobiDB-lite"/>
    </source>
</evidence>
<name>A0A9W5TEA2_BABOV</name>
<keyword evidence="16" id="KW-1185">Reference proteome</keyword>
<dbReference type="FunFam" id="3.30.200.20:FF:000042">
    <property type="entry name" value="Aurora kinase A"/>
    <property type="match status" value="1"/>
</dbReference>
<dbReference type="PROSITE" id="PS00107">
    <property type="entry name" value="PROTEIN_KINASE_ATP"/>
    <property type="match status" value="1"/>
</dbReference>
<feature type="compositionally biased region" description="Basic and acidic residues" evidence="11">
    <location>
        <begin position="168"/>
        <end position="177"/>
    </location>
</feature>
<dbReference type="InterPro" id="IPR002048">
    <property type="entry name" value="EF_hand_dom"/>
</dbReference>
<keyword evidence="8 10" id="KW-0067">ATP-binding</keyword>
<feature type="compositionally biased region" description="Basic and acidic residues" evidence="11">
    <location>
        <begin position="337"/>
        <end position="352"/>
    </location>
</feature>
<evidence type="ECO:0000259" key="12">
    <source>
        <dbReference type="PROSITE" id="PS50003"/>
    </source>
</evidence>
<dbReference type="SUPFAM" id="SSF50729">
    <property type="entry name" value="PH domain-like"/>
    <property type="match status" value="1"/>
</dbReference>
<dbReference type="GO" id="GO:0005524">
    <property type="term" value="F:ATP binding"/>
    <property type="evidence" value="ECO:0007669"/>
    <property type="project" value="UniProtKB-UniRule"/>
</dbReference>
<evidence type="ECO:0000256" key="8">
    <source>
        <dbReference type="ARBA" id="ARBA00022840"/>
    </source>
</evidence>
<dbReference type="CDD" id="cd00051">
    <property type="entry name" value="EFh"/>
    <property type="match status" value="1"/>
</dbReference>
<feature type="compositionally biased region" description="Polar residues" evidence="11">
    <location>
        <begin position="278"/>
        <end position="295"/>
    </location>
</feature>
<dbReference type="PROSITE" id="PS00018">
    <property type="entry name" value="EF_HAND_1"/>
    <property type="match status" value="1"/>
</dbReference>
<evidence type="ECO:0000256" key="6">
    <source>
        <dbReference type="ARBA" id="ARBA00022777"/>
    </source>
</evidence>
<evidence type="ECO:0000256" key="9">
    <source>
        <dbReference type="ARBA" id="ARBA00024334"/>
    </source>
</evidence>
<evidence type="ECO:0000259" key="13">
    <source>
        <dbReference type="PROSITE" id="PS50011"/>
    </source>
</evidence>
<dbReference type="OrthoDB" id="40902at2759"/>
<dbReference type="Gene3D" id="1.10.238.10">
    <property type="entry name" value="EF-hand"/>
    <property type="match status" value="1"/>
</dbReference>
<feature type="domain" description="Protein kinase" evidence="13">
    <location>
        <begin position="810"/>
        <end position="1066"/>
    </location>
</feature>
<gene>
    <name evidence="15" type="ORF">BaOVIS_018030</name>
</gene>
<dbReference type="InterPro" id="IPR050205">
    <property type="entry name" value="CDPK_Ser/Thr_kinases"/>
</dbReference>
<evidence type="ECO:0000256" key="3">
    <source>
        <dbReference type="ARBA" id="ARBA00022527"/>
    </source>
</evidence>
<dbReference type="Gene3D" id="1.10.510.10">
    <property type="entry name" value="Transferase(Phosphotransferase) domain 1"/>
    <property type="match status" value="1"/>
</dbReference>
<reference evidence="15" key="1">
    <citation type="submission" date="2019-12" db="EMBL/GenBank/DDBJ databases">
        <title>Genome sequence of Babesia ovis.</title>
        <authorList>
            <person name="Yamagishi J."/>
            <person name="Sevinc F."/>
            <person name="Xuan X."/>
        </authorList>
    </citation>
    <scope>NUCLEOTIDE SEQUENCE</scope>
    <source>
        <strain evidence="15">Selcuk</strain>
    </source>
</reference>
<dbReference type="InterPro" id="IPR000719">
    <property type="entry name" value="Prot_kinase_dom"/>
</dbReference>
<dbReference type="InterPro" id="IPR011992">
    <property type="entry name" value="EF-hand-dom_pair"/>
</dbReference>
<dbReference type="PRINTS" id="PR00450">
    <property type="entry name" value="RECOVERIN"/>
</dbReference>
<organism evidence="15 16">
    <name type="scientific">Babesia ovis</name>
    <dbReference type="NCBI Taxonomy" id="5869"/>
    <lineage>
        <taxon>Eukaryota</taxon>
        <taxon>Sar</taxon>
        <taxon>Alveolata</taxon>
        <taxon>Apicomplexa</taxon>
        <taxon>Aconoidasida</taxon>
        <taxon>Piroplasmida</taxon>
        <taxon>Babesiidae</taxon>
        <taxon>Babesia</taxon>
    </lineage>
</organism>
<keyword evidence="5 10" id="KW-0547">Nucleotide-binding</keyword>
<sequence length="1087" mass="124662">MVIYMFKFRNIEKELLRRFDRSELEILTKLYKELANRAESRGIDKETFLQFFNLPGLWGERLFKYFDKNESGYVDFCEFITGVALCCRGTRSEKINVLFHVFNLHDNGKVEKSELLAMLSNFPVMANHLTKCEQRRRTRPTKYIFRLKEPIPTKESDRSTCSSCNTQVDRDQDGTSDTEMKIKKSARYDTNDWHELTSSMSRFSLRSRLSNYRRYATGETEEGISNIVDGYSVPETPRDVRRSQSDCINNRNTHVFRDSWGECSSREEACSPPDSGDNMDSQCSTPRGNNETTFNGISIPWISELGDEPKDLQLPALTAELKRQKRRVRRRRRGKKQRESRSRAVTPVERDAASTTARGIIQHEKLSPSDDSALDVLVDQILEDCKFSANESLDFDSFKSFINNNPAVLTMFTQYMHEEVWLLYGNAFMVPPQSRSLLQGVNGHCANHDCNGKANGECGNHDCAGMAETQHNLLQTAVLQSNALQERANKMLMNNGKLGNEGDNMASAQLWKYLCEIPRTNRIRRKATWDDIYIDGGADSREGILSTAMSFHKRTLSCPNCKSSFFMCPKCFKDNNSLHLSYNGGVHIACKNCSVQNTTSRFDRCWFCNWSFSEGPPVMLTGQPEKQLYPLKGHLATSSGVKFVGSKYGAMLQDKHGSVIRPADIIAPANTDPNDRHDSATNACCSISAGIIDLGWPQAIGKMAKKTGYMYKRGRRFNKWLKRYYVLIDNILYYYSNHRSVKPKGCIFLEGYHMDPLPVKDASSMFGFSIFHRGYKPTRRNLYLYTNEEREEWVEALSKAMHQQSLMQLYHIREQLGYGKFSVVYRGVHKETGEEYAIKVVDKTQISCQERELLRSEIAILRLLRHQHVIYLKEVSDMHDSLYIVMELVRGGELYDLISQKRCFTEAHTHKIIYQLLQIVAYLHKCGIVHRDIKPENILLTDKSDAATIKLTDFGLSTLCGPNELLTQPCGTLAYVAPEVLTLQGYNQKVDVWSIGVIMYLLLRGKLPFSVKKPISEDIYDHYRVRFDGKHWDSVSTCAKDLIVRMLQPDPNKRITVSEAMDHFWVHNFVAVNHDESVNSCRGERME</sequence>
<dbReference type="PANTHER" id="PTHR24349">
    <property type="entry name" value="SERINE/THREONINE-PROTEIN KINASE"/>
    <property type="match status" value="1"/>
</dbReference>
<comment type="cofactor">
    <cofactor evidence="1">
        <name>Mg(2+)</name>
        <dbReference type="ChEBI" id="CHEBI:18420"/>
    </cofactor>
</comment>
<dbReference type="GO" id="GO:0004674">
    <property type="term" value="F:protein serine/threonine kinase activity"/>
    <property type="evidence" value="ECO:0007669"/>
    <property type="project" value="UniProtKB-KW"/>
</dbReference>
<comment type="similarity">
    <text evidence="9">Belongs to the protein kinase superfamily. Ser/Thr protein kinase family. CDPK subfamily.</text>
</comment>
<dbReference type="SMART" id="SM00220">
    <property type="entry name" value="S_TKc"/>
    <property type="match status" value="1"/>
</dbReference>
<proteinExistence type="inferred from homology"/>
<keyword evidence="7" id="KW-0106">Calcium</keyword>
<dbReference type="PROSITE" id="PS50222">
    <property type="entry name" value="EF_HAND_2"/>
    <property type="match status" value="1"/>
</dbReference>
<dbReference type="InterPro" id="IPR011993">
    <property type="entry name" value="PH-like_dom_sf"/>
</dbReference>
<dbReference type="Proteomes" id="UP001057455">
    <property type="component" value="Unassembled WGS sequence"/>
</dbReference>
<dbReference type="SUPFAM" id="SSF56112">
    <property type="entry name" value="Protein kinase-like (PK-like)"/>
    <property type="match status" value="1"/>
</dbReference>
<comment type="caution">
    <text evidence="15">The sequence shown here is derived from an EMBL/GenBank/DDBJ whole genome shotgun (WGS) entry which is preliminary data.</text>
</comment>
<evidence type="ECO:0000256" key="1">
    <source>
        <dbReference type="ARBA" id="ARBA00001946"/>
    </source>
</evidence>
<evidence type="ECO:0000256" key="5">
    <source>
        <dbReference type="ARBA" id="ARBA00022741"/>
    </source>
</evidence>
<dbReference type="AlphaFoldDB" id="A0A9W5TEA2"/>
<dbReference type="PROSITE" id="PS50003">
    <property type="entry name" value="PH_DOMAIN"/>
    <property type="match status" value="1"/>
</dbReference>
<feature type="compositionally biased region" description="Basic residues" evidence="11">
    <location>
        <begin position="323"/>
        <end position="336"/>
    </location>
</feature>
<dbReference type="InterPro" id="IPR018247">
    <property type="entry name" value="EF_Hand_1_Ca_BS"/>
</dbReference>
<dbReference type="PROSITE" id="PS50011">
    <property type="entry name" value="PROTEIN_KINASE_DOM"/>
    <property type="match status" value="1"/>
</dbReference>
<keyword evidence="6 15" id="KW-0418">Kinase</keyword>
<evidence type="ECO:0000313" key="16">
    <source>
        <dbReference type="Proteomes" id="UP001057455"/>
    </source>
</evidence>
<evidence type="ECO:0000256" key="10">
    <source>
        <dbReference type="PROSITE-ProRule" id="PRU10141"/>
    </source>
</evidence>
<dbReference type="SMART" id="SM00233">
    <property type="entry name" value="PH"/>
    <property type="match status" value="1"/>
</dbReference>
<feature type="region of interest" description="Disordered" evidence="11">
    <location>
        <begin position="264"/>
        <end position="295"/>
    </location>
</feature>
<feature type="region of interest" description="Disordered" evidence="11">
    <location>
        <begin position="316"/>
        <end position="356"/>
    </location>
</feature>
<dbReference type="GO" id="GO:0005509">
    <property type="term" value="F:calcium ion binding"/>
    <property type="evidence" value="ECO:0007669"/>
    <property type="project" value="InterPro"/>
</dbReference>
<evidence type="ECO:0000256" key="4">
    <source>
        <dbReference type="ARBA" id="ARBA00022679"/>
    </source>
</evidence>
<accession>A0A9W5TEA2</accession>
<evidence type="ECO:0000313" key="15">
    <source>
        <dbReference type="EMBL" id="GFE54399.1"/>
    </source>
</evidence>
<protein>
    <submittedName>
        <fullName evidence="15">Calcium dependent kinase CDPK7</fullName>
    </submittedName>
</protein>
<evidence type="ECO:0000259" key="14">
    <source>
        <dbReference type="PROSITE" id="PS50222"/>
    </source>
</evidence>
<feature type="domain" description="EF-hand" evidence="14">
    <location>
        <begin position="60"/>
        <end position="89"/>
    </location>
</feature>
<dbReference type="CDD" id="cd05117">
    <property type="entry name" value="STKc_CAMK"/>
    <property type="match status" value="1"/>
</dbReference>
<dbReference type="PROSITE" id="PS00108">
    <property type="entry name" value="PROTEIN_KINASE_ST"/>
    <property type="match status" value="1"/>
</dbReference>
<dbReference type="InterPro" id="IPR001849">
    <property type="entry name" value="PH_domain"/>
</dbReference>
<comment type="subunit">
    <text evidence="2">Monomer.</text>
</comment>
<dbReference type="InterPro" id="IPR011009">
    <property type="entry name" value="Kinase-like_dom_sf"/>
</dbReference>
<keyword evidence="3" id="KW-0723">Serine/threonine-protein kinase</keyword>
<keyword evidence="4" id="KW-0808">Transferase</keyword>
<dbReference type="SUPFAM" id="SSF47473">
    <property type="entry name" value="EF-hand"/>
    <property type="match status" value="1"/>
</dbReference>
<dbReference type="InterPro" id="IPR017441">
    <property type="entry name" value="Protein_kinase_ATP_BS"/>
</dbReference>